<gene>
    <name evidence="1" type="ORF">H9729_06130</name>
</gene>
<evidence type="ECO:0000313" key="2">
    <source>
        <dbReference type="Proteomes" id="UP000886750"/>
    </source>
</evidence>
<dbReference type="Proteomes" id="UP000886750">
    <property type="component" value="Unassembled WGS sequence"/>
</dbReference>
<proteinExistence type="predicted"/>
<dbReference type="EMBL" id="DXCQ01000056">
    <property type="protein sequence ID" value="HIY97250.1"/>
    <property type="molecule type" value="Genomic_DNA"/>
</dbReference>
<accession>A0A9D1ZWR8</accession>
<reference evidence="1" key="2">
    <citation type="submission" date="2021-04" db="EMBL/GenBank/DDBJ databases">
        <authorList>
            <person name="Gilroy R."/>
        </authorList>
    </citation>
    <scope>NUCLEOTIDE SEQUENCE</scope>
    <source>
        <strain evidence="1">1345</strain>
    </source>
</reference>
<dbReference type="AlphaFoldDB" id="A0A9D1ZWR8"/>
<name>A0A9D1ZWR8_9FIRM</name>
<organism evidence="1 2">
    <name type="scientific">Candidatus Borkfalkia excrementigallinarum</name>
    <dbReference type="NCBI Taxonomy" id="2838506"/>
    <lineage>
        <taxon>Bacteria</taxon>
        <taxon>Bacillati</taxon>
        <taxon>Bacillota</taxon>
        <taxon>Clostridia</taxon>
        <taxon>Christensenellales</taxon>
        <taxon>Christensenellaceae</taxon>
        <taxon>Candidatus Borkfalkia</taxon>
    </lineage>
</organism>
<reference evidence="1" key="1">
    <citation type="journal article" date="2021" name="PeerJ">
        <title>Extensive microbial diversity within the chicken gut microbiome revealed by metagenomics and culture.</title>
        <authorList>
            <person name="Gilroy R."/>
            <person name="Ravi A."/>
            <person name="Getino M."/>
            <person name="Pursley I."/>
            <person name="Horton D.L."/>
            <person name="Alikhan N.F."/>
            <person name="Baker D."/>
            <person name="Gharbi K."/>
            <person name="Hall N."/>
            <person name="Watson M."/>
            <person name="Adriaenssens E.M."/>
            <person name="Foster-Nyarko E."/>
            <person name="Jarju S."/>
            <person name="Secka A."/>
            <person name="Antonio M."/>
            <person name="Oren A."/>
            <person name="Chaudhuri R.R."/>
            <person name="La Ragione R."/>
            <person name="Hildebrand F."/>
            <person name="Pallen M.J."/>
        </authorList>
    </citation>
    <scope>NUCLEOTIDE SEQUENCE</scope>
    <source>
        <strain evidence="1">1345</strain>
    </source>
</reference>
<evidence type="ECO:0000313" key="1">
    <source>
        <dbReference type="EMBL" id="HIY97250.1"/>
    </source>
</evidence>
<protein>
    <submittedName>
        <fullName evidence="1">Uncharacterized protein</fullName>
    </submittedName>
</protein>
<comment type="caution">
    <text evidence="1">The sequence shown here is derived from an EMBL/GenBank/DDBJ whole genome shotgun (WGS) entry which is preliminary data.</text>
</comment>
<sequence>MAECLTPEGETDEAYFERLEYEIDFILRISFNDEEEIVQDITQVEINGIKYRKNENKIKNFIRNGKTVSVDLMLKYDTTKVFKLNSVIIVDELDTKKYADINNGQIIADLSNAVIDDYFVCCTN</sequence>